<dbReference type="AlphaFoldDB" id="A0AAU8T545"/>
<organism evidence="1 2">
    <name type="scientific">Paraburkholderia fungorum</name>
    <dbReference type="NCBI Taxonomy" id="134537"/>
    <lineage>
        <taxon>Bacteria</taxon>
        <taxon>Pseudomonadati</taxon>
        <taxon>Pseudomonadota</taxon>
        <taxon>Betaproteobacteria</taxon>
        <taxon>Burkholderiales</taxon>
        <taxon>Burkholderiaceae</taxon>
        <taxon>Paraburkholderia</taxon>
    </lineage>
</organism>
<dbReference type="EMBL" id="CP010027">
    <property type="protein sequence ID" value="AJZ61199.1"/>
    <property type="molecule type" value="Genomic_DNA"/>
</dbReference>
<proteinExistence type="predicted"/>
<reference evidence="1 2" key="1">
    <citation type="journal article" date="2015" name="Genome Announc.">
        <title>Complete genome sequences for 59 burkholderia isolates, both pathogenic and near neighbor.</title>
        <authorList>
            <person name="Johnson S.L."/>
            <person name="Bishop-Lilly K.A."/>
            <person name="Ladner J.T."/>
            <person name="Daligault H.E."/>
            <person name="Davenport K.W."/>
            <person name="Jaissle J."/>
            <person name="Frey K.G."/>
            <person name="Koroleva G.I."/>
            <person name="Bruce D.C."/>
            <person name="Coyne S.R."/>
            <person name="Broomall S.M."/>
            <person name="Li P.E."/>
            <person name="Teshima H."/>
            <person name="Gibbons H.S."/>
            <person name="Palacios G.F."/>
            <person name="Rosenzweig C.N."/>
            <person name="Redden C.L."/>
            <person name="Xu Y."/>
            <person name="Minogue T.D."/>
            <person name="Chain P.S."/>
        </authorList>
    </citation>
    <scope>NUCLEOTIDE SEQUENCE [LARGE SCALE GENOMIC DNA]</scope>
    <source>
        <strain evidence="1 2">ATCC BAA-463</strain>
    </source>
</reference>
<name>A0AAU8T545_9BURK</name>
<evidence type="ECO:0000313" key="2">
    <source>
        <dbReference type="Proteomes" id="UP000032614"/>
    </source>
</evidence>
<accession>A0AAU8T545</accession>
<dbReference type="KEGG" id="bfn:OI25_5801"/>
<dbReference type="Proteomes" id="UP000032614">
    <property type="component" value="Chromosome 2"/>
</dbReference>
<evidence type="ECO:0000313" key="1">
    <source>
        <dbReference type="EMBL" id="AJZ61199.1"/>
    </source>
</evidence>
<protein>
    <submittedName>
        <fullName evidence="1">Uncharacterized protein</fullName>
    </submittedName>
</protein>
<gene>
    <name evidence="1" type="ORF">OI25_5801</name>
</gene>
<sequence>MLLGESRVGEGISGLSLRIHCAMTTVSSGPATGVPMHLDATFSIRL</sequence>